<comment type="caution">
    <text evidence="1">The sequence shown here is derived from an EMBL/GenBank/DDBJ whole genome shotgun (WGS) entry which is preliminary data.</text>
</comment>
<name>A0A0F8Z4E2_9ZZZZ</name>
<sequence>MSVRIKTPNLDEIWLKWKQKASRTNKKKMEKEFGTKGAMFSLDTVSAAEYVKDTKKEAAIYFAVKRSLGAVAKGKEENLVTAPRVGREQFYSFKGATKIQKDKWKGEEKVPQFESIQAVPCKTCRGKGYIEDKCKTCKGTGKIDETFTVLVGEEQNKEKKPFSYPCGTCHGTKSSQEPCKDCGGHKNMYKYEILPVPFKTVETGIPILHSSAQTTYEKQIGDDLHKMIEDVEGIRFKDFKELEDKAEPSLGYKNKNISKTIGSARSDYKKYEKDDDAQITTQIYLFPMIQMFCETKRGSKFEIYSLGSGQKFMTYSNF</sequence>
<evidence type="ECO:0008006" key="2">
    <source>
        <dbReference type="Google" id="ProtNLM"/>
    </source>
</evidence>
<dbReference type="EMBL" id="LAZR01049869">
    <property type="protein sequence ID" value="KKK88628.1"/>
    <property type="molecule type" value="Genomic_DNA"/>
</dbReference>
<gene>
    <name evidence="1" type="ORF">LCGC14_2741240</name>
</gene>
<dbReference type="Gene3D" id="6.20.20.10">
    <property type="match status" value="1"/>
</dbReference>
<dbReference type="InterPro" id="IPR036410">
    <property type="entry name" value="HSP_DnaJ_Cys-rich_dom_sf"/>
</dbReference>
<reference evidence="1" key="1">
    <citation type="journal article" date="2015" name="Nature">
        <title>Complex archaea that bridge the gap between prokaryotes and eukaryotes.</title>
        <authorList>
            <person name="Spang A."/>
            <person name="Saw J.H."/>
            <person name="Jorgensen S.L."/>
            <person name="Zaremba-Niedzwiedzka K."/>
            <person name="Martijn J."/>
            <person name="Lind A.E."/>
            <person name="van Eijk R."/>
            <person name="Schleper C."/>
            <person name="Guy L."/>
            <person name="Ettema T.J."/>
        </authorList>
    </citation>
    <scope>NUCLEOTIDE SEQUENCE</scope>
</reference>
<dbReference type="AlphaFoldDB" id="A0A0F8Z4E2"/>
<dbReference type="GO" id="GO:0031072">
    <property type="term" value="F:heat shock protein binding"/>
    <property type="evidence" value="ECO:0007669"/>
    <property type="project" value="InterPro"/>
</dbReference>
<dbReference type="CDD" id="cd10719">
    <property type="entry name" value="DnaJ_zf"/>
    <property type="match status" value="1"/>
</dbReference>
<accession>A0A0F8Z4E2</accession>
<protein>
    <recommendedName>
        <fullName evidence="2">CR-type domain-containing protein</fullName>
    </recommendedName>
</protein>
<proteinExistence type="predicted"/>
<dbReference type="SUPFAM" id="SSF57938">
    <property type="entry name" value="DnaJ/Hsp40 cysteine-rich domain"/>
    <property type="match status" value="1"/>
</dbReference>
<dbReference type="GO" id="GO:0051082">
    <property type="term" value="F:unfolded protein binding"/>
    <property type="evidence" value="ECO:0007669"/>
    <property type="project" value="InterPro"/>
</dbReference>
<organism evidence="1">
    <name type="scientific">marine sediment metagenome</name>
    <dbReference type="NCBI Taxonomy" id="412755"/>
    <lineage>
        <taxon>unclassified sequences</taxon>
        <taxon>metagenomes</taxon>
        <taxon>ecological metagenomes</taxon>
    </lineage>
</organism>
<evidence type="ECO:0000313" key="1">
    <source>
        <dbReference type="EMBL" id="KKK88628.1"/>
    </source>
</evidence>
<dbReference type="InterPro" id="IPR001305">
    <property type="entry name" value="HSP_DnaJ_Cys-rich_dom"/>
</dbReference>